<sequence length="157" mass="17517">MKELFSDVLANTQFSEGSGWKRYRLNAGETIIQKGEYGNTLFLLEEGVVRVLGGAELDGNRRISPGLCDLEAGAVFGDVCLYESRERTASVVSLTEVCLLEVRSDMLSIYLDDHPVQGYLFLKGLFQAMSNRLGLANDRIEHLLAWGIKAHDIDKYL</sequence>
<dbReference type="Pfam" id="PF00027">
    <property type="entry name" value="cNMP_binding"/>
    <property type="match status" value="1"/>
</dbReference>
<dbReference type="PROSITE" id="PS00888">
    <property type="entry name" value="CNMP_BINDING_1"/>
    <property type="match status" value="1"/>
</dbReference>
<feature type="domain" description="Cyclic nucleotide-binding" evidence="1">
    <location>
        <begin position="21"/>
        <end position="102"/>
    </location>
</feature>
<dbReference type="KEGG" id="mdn:JT25_005215"/>
<proteinExistence type="predicted"/>
<protein>
    <submittedName>
        <fullName evidence="2">Cyclic nucleotide-binding protein</fullName>
    </submittedName>
</protein>
<dbReference type="STRING" id="1538553.JT25_005215"/>
<evidence type="ECO:0000259" key="1">
    <source>
        <dbReference type="PROSITE" id="PS50042"/>
    </source>
</evidence>
<evidence type="ECO:0000313" key="2">
    <source>
        <dbReference type="EMBL" id="AMK75892.1"/>
    </source>
</evidence>
<dbReference type="Proteomes" id="UP000030512">
    <property type="component" value="Chromosome"/>
</dbReference>
<dbReference type="SMART" id="SM00100">
    <property type="entry name" value="cNMP"/>
    <property type="match status" value="1"/>
</dbReference>
<gene>
    <name evidence="2" type="ORF">JT25_005215</name>
</gene>
<organism evidence="2 3">
    <name type="scientific">Methylomonas denitrificans</name>
    <dbReference type="NCBI Taxonomy" id="1538553"/>
    <lineage>
        <taxon>Bacteria</taxon>
        <taxon>Pseudomonadati</taxon>
        <taxon>Pseudomonadota</taxon>
        <taxon>Gammaproteobacteria</taxon>
        <taxon>Methylococcales</taxon>
        <taxon>Methylococcaceae</taxon>
        <taxon>Methylomonas</taxon>
    </lineage>
</organism>
<dbReference type="RefSeq" id="WP_036279204.1">
    <property type="nucleotide sequence ID" value="NZ_CP014476.1"/>
</dbReference>
<dbReference type="EMBL" id="CP014476">
    <property type="protein sequence ID" value="AMK75892.1"/>
    <property type="molecule type" value="Genomic_DNA"/>
</dbReference>
<accession>A0A126T1C6</accession>
<dbReference type="OrthoDB" id="6881322at2"/>
<keyword evidence="3" id="KW-1185">Reference proteome</keyword>
<dbReference type="InterPro" id="IPR018488">
    <property type="entry name" value="cNMP-bd_CS"/>
</dbReference>
<dbReference type="InterPro" id="IPR000595">
    <property type="entry name" value="cNMP-bd_dom"/>
</dbReference>
<name>A0A126T1C6_9GAMM</name>
<dbReference type="CDD" id="cd00038">
    <property type="entry name" value="CAP_ED"/>
    <property type="match status" value="1"/>
</dbReference>
<dbReference type="InterPro" id="IPR018490">
    <property type="entry name" value="cNMP-bd_dom_sf"/>
</dbReference>
<dbReference type="SUPFAM" id="SSF51206">
    <property type="entry name" value="cAMP-binding domain-like"/>
    <property type="match status" value="1"/>
</dbReference>
<dbReference type="InterPro" id="IPR014710">
    <property type="entry name" value="RmlC-like_jellyroll"/>
</dbReference>
<evidence type="ECO:0000313" key="3">
    <source>
        <dbReference type="Proteomes" id="UP000030512"/>
    </source>
</evidence>
<dbReference type="PROSITE" id="PS50042">
    <property type="entry name" value="CNMP_BINDING_3"/>
    <property type="match status" value="1"/>
</dbReference>
<dbReference type="AlphaFoldDB" id="A0A126T1C6"/>
<dbReference type="Gene3D" id="2.60.120.10">
    <property type="entry name" value="Jelly Rolls"/>
    <property type="match status" value="1"/>
</dbReference>
<reference evidence="2 3" key="1">
    <citation type="journal article" date="2015" name="Environ. Microbiol.">
        <title>Methane oxidation coupled to nitrate reduction under hypoxia by the Gammaproteobacterium Methylomonas denitrificans, sp. nov. type strain FJG1.</title>
        <authorList>
            <person name="Kits K.D."/>
            <person name="Klotz M.G."/>
            <person name="Stein L.Y."/>
        </authorList>
    </citation>
    <scope>NUCLEOTIDE SEQUENCE [LARGE SCALE GENOMIC DNA]</scope>
    <source>
        <strain evidence="2 3">FJG1</strain>
    </source>
</reference>